<organism evidence="2 3">
    <name type="scientific">Dietzia lutea</name>
    <dbReference type="NCBI Taxonomy" id="546160"/>
    <lineage>
        <taxon>Bacteria</taxon>
        <taxon>Bacillati</taxon>
        <taxon>Actinomycetota</taxon>
        <taxon>Actinomycetes</taxon>
        <taxon>Mycobacteriales</taxon>
        <taxon>Dietziaceae</taxon>
        <taxon>Dietzia</taxon>
    </lineage>
</organism>
<feature type="chain" id="PRO_5015701908" description="Secreted protein" evidence="1">
    <location>
        <begin position="31"/>
        <end position="183"/>
    </location>
</feature>
<dbReference type="KEGG" id="dlu:A6035_03510"/>
<proteinExistence type="predicted"/>
<name>A0A2S1R570_9ACTN</name>
<keyword evidence="3" id="KW-1185">Reference proteome</keyword>
<gene>
    <name evidence="2" type="ORF">A6035_03510</name>
</gene>
<dbReference type="RefSeq" id="WP_108846654.1">
    <property type="nucleotide sequence ID" value="NZ_CP015449.1"/>
</dbReference>
<sequence length="183" mass="17404">MTIAKKVAAGLAAVGMAAGLTIAGSGVASAAVPHPNIAGNTVSVHITDPLPGQTCTGILVPPSATGDLAGAAIAGGGDLMSIVRALGNRYDVISLDGPGLPGVFTLPMTLPGQPGWLTARDVPSNVYALAVLCLGHNGPVEPHLFPAVVGNPLDAFGGSAAGSVGAGPAAAPGGGNTGSTSSS</sequence>
<dbReference type="Proteomes" id="UP000244928">
    <property type="component" value="Chromosome"/>
</dbReference>
<feature type="signal peptide" evidence="1">
    <location>
        <begin position="1"/>
        <end position="30"/>
    </location>
</feature>
<evidence type="ECO:0000313" key="3">
    <source>
        <dbReference type="Proteomes" id="UP000244928"/>
    </source>
</evidence>
<evidence type="ECO:0000313" key="2">
    <source>
        <dbReference type="EMBL" id="AWH91394.1"/>
    </source>
</evidence>
<dbReference type="EMBL" id="CP015449">
    <property type="protein sequence ID" value="AWH91394.1"/>
    <property type="molecule type" value="Genomic_DNA"/>
</dbReference>
<protein>
    <recommendedName>
        <fullName evidence="4">Secreted protein</fullName>
    </recommendedName>
</protein>
<reference evidence="2 3" key="1">
    <citation type="submission" date="2016-04" db="EMBL/GenBank/DDBJ databases">
        <title>Complete genome sequence of Dietzia lutea YIM 80766T, a strain isolated from desert soil in Egypt.</title>
        <authorList>
            <person name="Zhao J."/>
            <person name="Hu B."/>
            <person name="Geng S."/>
            <person name="Nie Y."/>
            <person name="Tang Y."/>
        </authorList>
    </citation>
    <scope>NUCLEOTIDE SEQUENCE [LARGE SCALE GENOMIC DNA]</scope>
    <source>
        <strain evidence="2 3">YIM 80766</strain>
    </source>
</reference>
<keyword evidence="1" id="KW-0732">Signal</keyword>
<accession>A0A2S1R570</accession>
<evidence type="ECO:0000256" key="1">
    <source>
        <dbReference type="SAM" id="SignalP"/>
    </source>
</evidence>
<evidence type="ECO:0008006" key="4">
    <source>
        <dbReference type="Google" id="ProtNLM"/>
    </source>
</evidence>
<dbReference type="AlphaFoldDB" id="A0A2S1R570"/>